<feature type="non-terminal residue" evidence="8">
    <location>
        <position position="1"/>
    </location>
</feature>
<accession>A0A3E2HC30</accession>
<evidence type="ECO:0000256" key="6">
    <source>
        <dbReference type="RuleBase" id="RU003345"/>
    </source>
</evidence>
<protein>
    <recommendedName>
        <fullName evidence="3">aldehyde dehydrogenase (NAD(+))</fullName>
        <ecNumber evidence="3">1.2.1.3</ecNumber>
    </recommendedName>
</protein>
<dbReference type="InterPro" id="IPR016161">
    <property type="entry name" value="Ald_DH/histidinol_DH"/>
</dbReference>
<dbReference type="STRING" id="5539.A0A3E2HC30"/>
<keyword evidence="2 6" id="KW-0560">Oxidoreductase</keyword>
<comment type="catalytic activity">
    <reaction evidence="4">
        <text>an aldehyde + NAD(+) + H2O = a carboxylate + NADH + 2 H(+)</text>
        <dbReference type="Rhea" id="RHEA:16185"/>
        <dbReference type="ChEBI" id="CHEBI:15377"/>
        <dbReference type="ChEBI" id="CHEBI:15378"/>
        <dbReference type="ChEBI" id="CHEBI:17478"/>
        <dbReference type="ChEBI" id="CHEBI:29067"/>
        <dbReference type="ChEBI" id="CHEBI:57540"/>
        <dbReference type="ChEBI" id="CHEBI:57945"/>
        <dbReference type="EC" id="1.2.1.3"/>
    </reaction>
</comment>
<dbReference type="Gene3D" id="3.40.605.10">
    <property type="entry name" value="Aldehyde Dehydrogenase, Chain A, domain 1"/>
    <property type="match status" value="1"/>
</dbReference>
<evidence type="ECO:0000256" key="5">
    <source>
        <dbReference type="PROSITE-ProRule" id="PRU10007"/>
    </source>
</evidence>
<dbReference type="OMA" id="MAMNAPF"/>
<dbReference type="PANTHER" id="PTHR11699">
    <property type="entry name" value="ALDEHYDE DEHYDROGENASE-RELATED"/>
    <property type="match status" value="1"/>
</dbReference>
<dbReference type="InterPro" id="IPR016162">
    <property type="entry name" value="Ald_DH_N"/>
</dbReference>
<dbReference type="FunFam" id="3.40.605.10:FF:000007">
    <property type="entry name" value="NAD/NADP-dependent betaine aldehyde dehydrogenase"/>
    <property type="match status" value="1"/>
</dbReference>
<dbReference type="InterPro" id="IPR029510">
    <property type="entry name" value="Ald_DH_CS_GLU"/>
</dbReference>
<sequence length="492" mass="52916">MATVLPSIEAAMPVHFDLFYGGAWHPPQLNEYKDTHNPANGQVIQRIAQASESDVDAAVEAAHAAFLTWRATPPTQRATLLHRAAERLRQHGHELALLDSLNTGNPVAEMLIDAGVAASHLDYFAGLIPMLKGDTIPQTADSFHYTVREPLGVVARIVAFNHPIMFAGAKLAAPLAAGNTVIIKPPDQAPLSCLRLAEILADIFPPGVITILPGSVPCGQTLTTHPRVKKVTLIGSVVTGKAIQRAASEFLKPTLLELGGKNALLAFPDADIDKIAEGVVRGMNFTWAGQSCGSTSRVFLHDSHHDAVLARVVPLVERMYKPGVPTELTTTMGPLINKAAQDRVLSFIASAKADGARLLTGGSVPVASAGTQGGFFVQPTIFADVTPHMRIAHEEIFGPVLAVFRWTDEEELLKQVNWTQYGLTAAIYTRDITTATRMASRVEAGFVWVNQVGRHFIGVPFGGYKESGMGREESLEELLGFTQLKSVNISLV</sequence>
<reference evidence="8 9" key="1">
    <citation type="submission" date="2018-05" db="EMBL/GenBank/DDBJ databases">
        <title>Draft genome sequence of Scytalidium lignicola DSM 105466, a ubiquitous saprotrophic fungus.</title>
        <authorList>
            <person name="Buettner E."/>
            <person name="Gebauer A.M."/>
            <person name="Hofrichter M."/>
            <person name="Liers C."/>
            <person name="Kellner H."/>
        </authorList>
    </citation>
    <scope>NUCLEOTIDE SEQUENCE [LARGE SCALE GENOMIC DNA]</scope>
    <source>
        <strain evidence="8 9">DSM 105466</strain>
    </source>
</reference>
<dbReference type="EMBL" id="NCSJ02000094">
    <property type="protein sequence ID" value="RFU30693.1"/>
    <property type="molecule type" value="Genomic_DNA"/>
</dbReference>
<dbReference type="Proteomes" id="UP000258309">
    <property type="component" value="Unassembled WGS sequence"/>
</dbReference>
<evidence type="ECO:0000259" key="7">
    <source>
        <dbReference type="Pfam" id="PF00171"/>
    </source>
</evidence>
<name>A0A3E2HC30_SCYLI</name>
<feature type="active site" evidence="5">
    <location>
        <position position="257"/>
    </location>
</feature>
<feature type="domain" description="Aldehyde dehydrogenase" evidence="7">
    <location>
        <begin position="28"/>
        <end position="487"/>
    </location>
</feature>
<dbReference type="GO" id="GO:0004029">
    <property type="term" value="F:aldehyde dehydrogenase (NAD+) activity"/>
    <property type="evidence" value="ECO:0007669"/>
    <property type="project" value="UniProtKB-EC"/>
</dbReference>
<dbReference type="Gene3D" id="3.40.309.10">
    <property type="entry name" value="Aldehyde Dehydrogenase, Chain A, domain 2"/>
    <property type="match status" value="1"/>
</dbReference>
<proteinExistence type="inferred from homology"/>
<dbReference type="PROSITE" id="PS00687">
    <property type="entry name" value="ALDEHYDE_DEHYDR_GLU"/>
    <property type="match status" value="1"/>
</dbReference>
<evidence type="ECO:0000313" key="9">
    <source>
        <dbReference type="Proteomes" id="UP000258309"/>
    </source>
</evidence>
<dbReference type="OrthoDB" id="310895at2759"/>
<comment type="caution">
    <text evidence="8">The sequence shown here is derived from an EMBL/GenBank/DDBJ whole genome shotgun (WGS) entry which is preliminary data.</text>
</comment>
<dbReference type="AlphaFoldDB" id="A0A3E2HC30"/>
<evidence type="ECO:0000256" key="1">
    <source>
        <dbReference type="ARBA" id="ARBA00009986"/>
    </source>
</evidence>
<dbReference type="EC" id="1.2.1.3" evidence="3"/>
<dbReference type="SUPFAM" id="SSF53720">
    <property type="entry name" value="ALDH-like"/>
    <property type="match status" value="1"/>
</dbReference>
<comment type="similarity">
    <text evidence="1 6">Belongs to the aldehyde dehydrogenase family.</text>
</comment>
<keyword evidence="9" id="KW-1185">Reference proteome</keyword>
<organism evidence="8 9">
    <name type="scientific">Scytalidium lignicola</name>
    <name type="common">Hyphomycete</name>
    <dbReference type="NCBI Taxonomy" id="5539"/>
    <lineage>
        <taxon>Eukaryota</taxon>
        <taxon>Fungi</taxon>
        <taxon>Dikarya</taxon>
        <taxon>Ascomycota</taxon>
        <taxon>Pezizomycotina</taxon>
        <taxon>Leotiomycetes</taxon>
        <taxon>Leotiomycetes incertae sedis</taxon>
        <taxon>Scytalidium</taxon>
    </lineage>
</organism>
<evidence type="ECO:0000313" key="8">
    <source>
        <dbReference type="EMBL" id="RFU30693.1"/>
    </source>
</evidence>
<evidence type="ECO:0000256" key="2">
    <source>
        <dbReference type="ARBA" id="ARBA00023002"/>
    </source>
</evidence>
<evidence type="ECO:0000256" key="3">
    <source>
        <dbReference type="ARBA" id="ARBA00024226"/>
    </source>
</evidence>
<dbReference type="InterPro" id="IPR016163">
    <property type="entry name" value="Ald_DH_C"/>
</dbReference>
<evidence type="ECO:0000256" key="4">
    <source>
        <dbReference type="ARBA" id="ARBA00049194"/>
    </source>
</evidence>
<dbReference type="InterPro" id="IPR015590">
    <property type="entry name" value="Aldehyde_DH_dom"/>
</dbReference>
<dbReference type="Pfam" id="PF00171">
    <property type="entry name" value="Aldedh"/>
    <property type="match status" value="1"/>
</dbReference>
<feature type="non-terminal residue" evidence="8">
    <location>
        <position position="492"/>
    </location>
</feature>
<gene>
    <name evidence="8" type="ORF">B7463_g5668</name>
</gene>